<keyword evidence="4" id="KW-1185">Reference proteome</keyword>
<accession>A0ABT0GEK6</accession>
<evidence type="ECO:0000256" key="2">
    <source>
        <dbReference type="SAM" id="SignalP"/>
    </source>
</evidence>
<reference evidence="3" key="1">
    <citation type="submission" date="2022-04" db="EMBL/GenBank/DDBJ databases">
        <title>Lysobacter sp. CAU 1642 isolated from sea sand.</title>
        <authorList>
            <person name="Kim W."/>
        </authorList>
    </citation>
    <scope>NUCLEOTIDE SEQUENCE</scope>
    <source>
        <strain evidence="3">CAU 1642</strain>
    </source>
</reference>
<proteinExistence type="predicted"/>
<dbReference type="InterPro" id="IPR038404">
    <property type="entry name" value="TRAP_DctP_sf"/>
</dbReference>
<dbReference type="SUPFAM" id="SSF53850">
    <property type="entry name" value="Periplasmic binding protein-like II"/>
    <property type="match status" value="1"/>
</dbReference>
<dbReference type="Proteomes" id="UP001431449">
    <property type="component" value="Unassembled WGS sequence"/>
</dbReference>
<feature type="chain" id="PRO_5047096351" evidence="2">
    <location>
        <begin position="23"/>
        <end position="330"/>
    </location>
</feature>
<protein>
    <submittedName>
        <fullName evidence="3">TRAP transporter substrate-binding protein DctP</fullName>
    </submittedName>
</protein>
<sequence>MSFSSRALLLGLALCCSLQAAAATLKIATLAPEGSAWMTAMRQAAKEAEQASEGRVKIKFYPGGVMGNDSTVMKKIRLGQLQGGALTATELASVAPNAPIYGLPFLFDDEDEVQAARQALDAKLAAELKDKGFRLLSLSGVGFAYLMSAADISHSKALEARKVWVPQGDLIAELTFRKGGISPLPLPLADVFTALQSGLIDTVGNTPAGAIALQWHNGLRQILDLPLSYVTGFLVVQERAFGKLSEADQQAVVAAFRRAGERLDASNREADTQAMQALLELGVKRIEASPEEVERWRRIGREVGDQLVAEGRLDAGMLAELRRVVDTQRR</sequence>
<dbReference type="RefSeq" id="WP_248205805.1">
    <property type="nucleotide sequence ID" value="NZ_JALNMH010000003.1"/>
</dbReference>
<evidence type="ECO:0000256" key="1">
    <source>
        <dbReference type="ARBA" id="ARBA00022729"/>
    </source>
</evidence>
<dbReference type="Pfam" id="PF03480">
    <property type="entry name" value="DctP"/>
    <property type="match status" value="1"/>
</dbReference>
<dbReference type="EMBL" id="JALNMH010000003">
    <property type="protein sequence ID" value="MCK7592984.1"/>
    <property type="molecule type" value="Genomic_DNA"/>
</dbReference>
<comment type="caution">
    <text evidence="3">The sequence shown here is derived from an EMBL/GenBank/DDBJ whole genome shotgun (WGS) entry which is preliminary data.</text>
</comment>
<dbReference type="PANTHER" id="PTHR33376">
    <property type="match status" value="1"/>
</dbReference>
<dbReference type="Gene3D" id="3.40.190.170">
    <property type="entry name" value="Bacterial extracellular solute-binding protein, family 7"/>
    <property type="match status" value="1"/>
</dbReference>
<evidence type="ECO:0000313" key="3">
    <source>
        <dbReference type="EMBL" id="MCK7592984.1"/>
    </source>
</evidence>
<dbReference type="PANTHER" id="PTHR33376:SF5">
    <property type="entry name" value="EXTRACYTOPLASMIC SOLUTE RECEPTOR PROTEIN"/>
    <property type="match status" value="1"/>
</dbReference>
<gene>
    <name evidence="3" type="primary">dctP</name>
    <name evidence="3" type="ORF">M0G41_04785</name>
</gene>
<dbReference type="NCBIfam" id="NF037995">
    <property type="entry name" value="TRAP_S1"/>
    <property type="match status" value="1"/>
</dbReference>
<evidence type="ECO:0000313" key="4">
    <source>
        <dbReference type="Proteomes" id="UP001431449"/>
    </source>
</evidence>
<keyword evidence="1 2" id="KW-0732">Signal</keyword>
<organism evidence="3 4">
    <name type="scientific">Pseudomarimonas salicorniae</name>
    <dbReference type="NCBI Taxonomy" id="2933270"/>
    <lineage>
        <taxon>Bacteria</taxon>
        <taxon>Pseudomonadati</taxon>
        <taxon>Pseudomonadota</taxon>
        <taxon>Gammaproteobacteria</taxon>
        <taxon>Lysobacterales</taxon>
        <taxon>Lysobacteraceae</taxon>
        <taxon>Pseudomarimonas</taxon>
    </lineage>
</organism>
<dbReference type="InterPro" id="IPR018389">
    <property type="entry name" value="DctP_fam"/>
</dbReference>
<name>A0ABT0GEK6_9GAMM</name>
<feature type="signal peptide" evidence="2">
    <location>
        <begin position="1"/>
        <end position="22"/>
    </location>
</feature>